<reference evidence="1 2" key="1">
    <citation type="journal article" date="1992" name="Lakartidningen">
        <title>[Penicillin V and not amoxicillin is the first choice preparation in acute otitis].</title>
        <authorList>
            <person name="Kamme C."/>
            <person name="Lundgren K."/>
            <person name="Prellner K."/>
        </authorList>
    </citation>
    <scope>NUCLEOTIDE SEQUENCE [LARGE SCALE GENOMIC DNA]</scope>
    <source>
        <strain evidence="1 2">PC5099IV</strain>
    </source>
</reference>
<organism evidence="1 2">
    <name type="scientific">Brachyspira aalborgi</name>
    <dbReference type="NCBI Taxonomy" id="29522"/>
    <lineage>
        <taxon>Bacteria</taxon>
        <taxon>Pseudomonadati</taxon>
        <taxon>Spirochaetota</taxon>
        <taxon>Spirochaetia</taxon>
        <taxon>Brachyspirales</taxon>
        <taxon>Brachyspiraceae</taxon>
        <taxon>Brachyspira</taxon>
    </lineage>
</organism>
<evidence type="ECO:0000313" key="1">
    <source>
        <dbReference type="EMBL" id="TXJ31180.1"/>
    </source>
</evidence>
<dbReference type="RefSeq" id="WP_147748695.1">
    <property type="nucleotide sequence ID" value="NZ_SAXZ01000014.1"/>
</dbReference>
<proteinExistence type="predicted"/>
<name>A0ABY3K7H6_9SPIR</name>
<dbReference type="EMBL" id="SAXZ01000014">
    <property type="protein sequence ID" value="TXJ31180.1"/>
    <property type="molecule type" value="Genomic_DNA"/>
</dbReference>
<evidence type="ECO:0000313" key="2">
    <source>
        <dbReference type="Proteomes" id="UP000322659"/>
    </source>
</evidence>
<sequence>MQIINDTKYYSIKEIINELNEKFGFNFKKDNSTFQRFYRRKYPFVWGKSEESDIKYKLYSEDVMIEIINYYDRKEQIKEYFTKIKELRAENTLFIEKYKKIR</sequence>
<accession>A0ABY3K7H6</accession>
<protein>
    <submittedName>
        <fullName evidence="1">Uncharacterized protein</fullName>
    </submittedName>
</protein>
<dbReference type="Proteomes" id="UP000322659">
    <property type="component" value="Unassembled WGS sequence"/>
</dbReference>
<gene>
    <name evidence="1" type="ORF">EPJ71_10625</name>
</gene>
<comment type="caution">
    <text evidence="1">The sequence shown here is derived from an EMBL/GenBank/DDBJ whole genome shotgun (WGS) entry which is preliminary data.</text>
</comment>
<keyword evidence="2" id="KW-1185">Reference proteome</keyword>